<feature type="transmembrane region" description="Helical" evidence="14">
    <location>
        <begin position="116"/>
        <end position="139"/>
    </location>
</feature>
<dbReference type="AlphaFoldDB" id="A0A913YWS5"/>
<organism evidence="16 17">
    <name type="scientific">Patiria miniata</name>
    <name type="common">Bat star</name>
    <name type="synonym">Asterina miniata</name>
    <dbReference type="NCBI Taxonomy" id="46514"/>
    <lineage>
        <taxon>Eukaryota</taxon>
        <taxon>Metazoa</taxon>
        <taxon>Echinodermata</taxon>
        <taxon>Eleutherozoa</taxon>
        <taxon>Asterozoa</taxon>
        <taxon>Asteroidea</taxon>
        <taxon>Valvatacea</taxon>
        <taxon>Valvatida</taxon>
        <taxon>Asterinidae</taxon>
        <taxon>Patiria</taxon>
    </lineage>
</organism>
<evidence type="ECO:0000256" key="10">
    <source>
        <dbReference type="ARBA" id="ARBA00023136"/>
    </source>
</evidence>
<evidence type="ECO:0000256" key="7">
    <source>
        <dbReference type="ARBA" id="ARBA00022958"/>
    </source>
</evidence>
<dbReference type="PANTHER" id="PTHR11003">
    <property type="entry name" value="POTASSIUM CHANNEL, SUBFAMILY K"/>
    <property type="match status" value="1"/>
</dbReference>
<feature type="domain" description="Potassium channel" evidence="15">
    <location>
        <begin position="181"/>
        <end position="259"/>
    </location>
</feature>
<dbReference type="EnsemblMetazoa" id="XM_038188316.1">
    <property type="protein sequence ID" value="XP_038044244.1"/>
    <property type="gene ID" value="LOC119718891"/>
</dbReference>
<protein>
    <recommendedName>
        <fullName evidence="15">Potassium channel domain-containing protein</fullName>
    </recommendedName>
</protein>
<evidence type="ECO:0000256" key="2">
    <source>
        <dbReference type="ARBA" id="ARBA00006666"/>
    </source>
</evidence>
<keyword evidence="4" id="KW-0633">Potassium transport</keyword>
<dbReference type="PRINTS" id="PR01333">
    <property type="entry name" value="2POREKCHANEL"/>
</dbReference>
<dbReference type="InterPro" id="IPR003280">
    <property type="entry name" value="2pore_dom_K_chnl"/>
</dbReference>
<evidence type="ECO:0000256" key="14">
    <source>
        <dbReference type="SAM" id="Phobius"/>
    </source>
</evidence>
<evidence type="ECO:0000256" key="8">
    <source>
        <dbReference type="ARBA" id="ARBA00022989"/>
    </source>
</evidence>
<proteinExistence type="inferred from homology"/>
<dbReference type="PRINTS" id="PR01095">
    <property type="entry name" value="TASKCHANNEL"/>
</dbReference>
<name>A0A913YWS5_PATMI</name>
<evidence type="ECO:0000256" key="12">
    <source>
        <dbReference type="RuleBase" id="RU003857"/>
    </source>
</evidence>
<keyword evidence="9 12" id="KW-0406">Ion transport</keyword>
<evidence type="ECO:0000259" key="15">
    <source>
        <dbReference type="Pfam" id="PF07885"/>
    </source>
</evidence>
<evidence type="ECO:0000313" key="17">
    <source>
        <dbReference type="Proteomes" id="UP000887568"/>
    </source>
</evidence>
<feature type="compositionally biased region" description="Polar residues" evidence="13">
    <location>
        <begin position="410"/>
        <end position="420"/>
    </location>
</feature>
<feature type="transmembrane region" description="Helical" evidence="14">
    <location>
        <begin position="87"/>
        <end position="104"/>
    </location>
</feature>
<dbReference type="Gene3D" id="1.10.287.70">
    <property type="match status" value="1"/>
</dbReference>
<dbReference type="GeneID" id="119718891"/>
<keyword evidence="5 12" id="KW-0812">Transmembrane</keyword>
<evidence type="ECO:0000256" key="5">
    <source>
        <dbReference type="ARBA" id="ARBA00022692"/>
    </source>
</evidence>
<feature type="transmembrane region" description="Helical" evidence="14">
    <location>
        <begin position="239"/>
        <end position="258"/>
    </location>
</feature>
<dbReference type="RefSeq" id="XP_038044245.1">
    <property type="nucleotide sequence ID" value="XM_038188317.1"/>
</dbReference>
<dbReference type="GO" id="GO:0022841">
    <property type="term" value="F:potassium ion leak channel activity"/>
    <property type="evidence" value="ECO:0007669"/>
    <property type="project" value="TreeGrafter"/>
</dbReference>
<keyword evidence="6" id="KW-0631">Potassium channel</keyword>
<evidence type="ECO:0000256" key="4">
    <source>
        <dbReference type="ARBA" id="ARBA00022538"/>
    </source>
</evidence>
<keyword evidence="8 14" id="KW-1133">Transmembrane helix</keyword>
<dbReference type="GO" id="GO:0030322">
    <property type="term" value="P:stabilization of membrane potential"/>
    <property type="evidence" value="ECO:0007669"/>
    <property type="project" value="TreeGrafter"/>
</dbReference>
<comment type="similarity">
    <text evidence="2 12">Belongs to the two pore domain potassium channel (TC 1.A.1.8) family.</text>
</comment>
<evidence type="ECO:0000256" key="9">
    <source>
        <dbReference type="ARBA" id="ARBA00023065"/>
    </source>
</evidence>
<evidence type="ECO:0000256" key="6">
    <source>
        <dbReference type="ARBA" id="ARBA00022826"/>
    </source>
</evidence>
<dbReference type="InterPro" id="IPR013099">
    <property type="entry name" value="K_chnl_dom"/>
</dbReference>
<dbReference type="EnsemblMetazoa" id="XM_038188317.1">
    <property type="protein sequence ID" value="XP_038044245.1"/>
    <property type="gene ID" value="LOC119718891"/>
</dbReference>
<feature type="transmembrane region" description="Helical" evidence="14">
    <location>
        <begin position="200"/>
        <end position="219"/>
    </location>
</feature>
<dbReference type="RefSeq" id="XP_038044244.1">
    <property type="nucleotide sequence ID" value="XM_038188316.1"/>
</dbReference>
<evidence type="ECO:0000256" key="1">
    <source>
        <dbReference type="ARBA" id="ARBA00004141"/>
    </source>
</evidence>
<evidence type="ECO:0000256" key="13">
    <source>
        <dbReference type="SAM" id="MobiDB-lite"/>
    </source>
</evidence>
<dbReference type="GO" id="GO:0015271">
    <property type="term" value="F:outward rectifier potassium channel activity"/>
    <property type="evidence" value="ECO:0007669"/>
    <property type="project" value="TreeGrafter"/>
</dbReference>
<dbReference type="EnsemblMetazoa" id="XM_038188318.1">
    <property type="protein sequence ID" value="XP_038044246.1"/>
    <property type="gene ID" value="LOC119718891"/>
</dbReference>
<dbReference type="OMA" id="CQRTITE"/>
<evidence type="ECO:0000256" key="11">
    <source>
        <dbReference type="ARBA" id="ARBA00023303"/>
    </source>
</evidence>
<reference evidence="16" key="1">
    <citation type="submission" date="2022-11" db="UniProtKB">
        <authorList>
            <consortium name="EnsemblMetazoa"/>
        </authorList>
    </citation>
    <scope>IDENTIFICATION</scope>
</reference>
<accession>A0A913YWS5</accession>
<feature type="region of interest" description="Disordered" evidence="13">
    <location>
        <begin position="392"/>
        <end position="452"/>
    </location>
</feature>
<feature type="transmembrane region" description="Helical" evidence="14">
    <location>
        <begin position="169"/>
        <end position="193"/>
    </location>
</feature>
<dbReference type="OrthoDB" id="297496at2759"/>
<dbReference type="SUPFAM" id="SSF81324">
    <property type="entry name" value="Voltage-gated potassium channels"/>
    <property type="match status" value="2"/>
</dbReference>
<keyword evidence="7" id="KW-0630">Potassium</keyword>
<keyword evidence="10 14" id="KW-0472">Membrane</keyword>
<feature type="compositionally biased region" description="Basic and acidic residues" evidence="13">
    <location>
        <begin position="392"/>
        <end position="401"/>
    </location>
</feature>
<sequence length="479" mass="53225">MNWKSLLILVASFILYLVIGALVFSALEEAQEETTRVDLRRFKEAILSNLTCLTEDRLEDLIKRVMIAVESGLNPLLNVSGNSNWDFSSSFFFSGTVVTTIGYGRHAPSTQGGRDFCIFYAILGIPFMGWLLSIVGQFYREWFCRLTDRLDCMLCDYCSVTKRKLRRCIVWVVVASFTYGLLVLLPAALFTVLENWDYRIAHYYCFVTLTTIGFGDYVATVDPKHETPEALEILYDLAVVFWYIFGLSFIAIVISAIGTRERKTAKKIVSSLKSQRNGGSGEANSGERRASYTVEGAFELTSQEGIVGPVSYRQTHASEQQETNLSTEPTSSEQNLPPSATEENQFVVTADHSCNNNCSNAFHGQSDVVPAEEIQGMDSNNVHVALENHKLPQNDIPKDTKMPLGKKVSFDSSCNPNDGTSKIRRKATGKRKGSSKKSKLEVTGEEDEFSDENTISTVTTATEGPCCHCNCHANNISVK</sequence>
<evidence type="ECO:0000313" key="16">
    <source>
        <dbReference type="EnsemblMetazoa" id="XP_038044244.1"/>
    </source>
</evidence>
<keyword evidence="17" id="KW-1185">Reference proteome</keyword>
<dbReference type="RefSeq" id="XP_038044247.1">
    <property type="nucleotide sequence ID" value="XM_038188319.1"/>
</dbReference>
<dbReference type="Pfam" id="PF07885">
    <property type="entry name" value="Ion_trans_2"/>
    <property type="match status" value="2"/>
</dbReference>
<keyword evidence="3 12" id="KW-0813">Transport</keyword>
<dbReference type="EnsemblMetazoa" id="XM_038188319.1">
    <property type="protein sequence ID" value="XP_038044247.1"/>
    <property type="gene ID" value="LOC119718891"/>
</dbReference>
<feature type="compositionally biased region" description="Basic residues" evidence="13">
    <location>
        <begin position="422"/>
        <end position="437"/>
    </location>
</feature>
<dbReference type="RefSeq" id="XP_038044246.1">
    <property type="nucleotide sequence ID" value="XM_038188318.1"/>
</dbReference>
<feature type="domain" description="Potassium channel" evidence="15">
    <location>
        <begin position="82"/>
        <end position="140"/>
    </location>
</feature>
<dbReference type="GO" id="GO:0005886">
    <property type="term" value="C:plasma membrane"/>
    <property type="evidence" value="ECO:0007669"/>
    <property type="project" value="TreeGrafter"/>
</dbReference>
<feature type="region of interest" description="Disordered" evidence="13">
    <location>
        <begin position="315"/>
        <end position="341"/>
    </location>
</feature>
<evidence type="ECO:0000256" key="3">
    <source>
        <dbReference type="ARBA" id="ARBA00022448"/>
    </source>
</evidence>
<dbReference type="Proteomes" id="UP000887568">
    <property type="component" value="Unplaced"/>
</dbReference>
<keyword evidence="11 12" id="KW-0407">Ion channel</keyword>
<comment type="subcellular location">
    <subcellularLocation>
        <location evidence="1">Membrane</location>
        <topology evidence="1">Multi-pass membrane protein</topology>
    </subcellularLocation>
</comment>
<dbReference type="PANTHER" id="PTHR11003:SF330">
    <property type="entry name" value="POTASSIUM CHANNEL DOMAIN-CONTAINING PROTEIN"/>
    <property type="match status" value="1"/>
</dbReference>
<dbReference type="InterPro" id="IPR003092">
    <property type="entry name" value="2pore_dom_K_chnl_TASK"/>
</dbReference>